<dbReference type="Pfam" id="PF01336">
    <property type="entry name" value="tRNA_anti-codon"/>
    <property type="match status" value="1"/>
</dbReference>
<evidence type="ECO:0000256" key="8">
    <source>
        <dbReference type="ARBA" id="ARBA00022917"/>
    </source>
</evidence>
<name>A0A814US87_9BILA</name>
<dbReference type="PRINTS" id="PR01042">
    <property type="entry name" value="TRNASYNTHASP"/>
</dbReference>
<gene>
    <name evidence="14" type="ORF">ZHD862_LOCUS21773</name>
</gene>
<keyword evidence="6" id="KW-0547">Nucleotide-binding</keyword>
<dbReference type="GO" id="GO:0004816">
    <property type="term" value="F:asparagine-tRNA ligase activity"/>
    <property type="evidence" value="ECO:0007669"/>
    <property type="project" value="UniProtKB-EC"/>
</dbReference>
<accession>A0A814US87</accession>
<dbReference type="PROSITE" id="PS50862">
    <property type="entry name" value="AA_TRNA_LIGASE_II"/>
    <property type="match status" value="1"/>
</dbReference>
<dbReference type="GO" id="GO:0005737">
    <property type="term" value="C:cytoplasm"/>
    <property type="evidence" value="ECO:0007669"/>
    <property type="project" value="UniProtKB-SubCell"/>
</dbReference>
<evidence type="ECO:0000256" key="11">
    <source>
        <dbReference type="ARBA" id="ARBA00047844"/>
    </source>
</evidence>
<proteinExistence type="inferred from homology"/>
<feature type="domain" description="Aminoacyl-transfer RNA synthetases class-II family profile" evidence="13">
    <location>
        <begin position="194"/>
        <end position="490"/>
    </location>
</feature>
<dbReference type="FunFam" id="3.30.930.10:FF:000040">
    <property type="entry name" value="Asparagine--tRNA ligase, cytoplasmic"/>
    <property type="match status" value="1"/>
</dbReference>
<evidence type="ECO:0000313" key="15">
    <source>
        <dbReference type="Proteomes" id="UP000663864"/>
    </source>
</evidence>
<dbReference type="EMBL" id="CAJNOT010001315">
    <property type="protein sequence ID" value="CAF1181283.1"/>
    <property type="molecule type" value="Genomic_DNA"/>
</dbReference>
<dbReference type="PANTHER" id="PTHR22594">
    <property type="entry name" value="ASPARTYL/LYSYL-TRNA SYNTHETASE"/>
    <property type="match status" value="1"/>
</dbReference>
<comment type="catalytic activity">
    <reaction evidence="11">
        <text>tRNA(Asn) + L-asparagine + ATP = L-asparaginyl-tRNA(Asn) + AMP + diphosphate + H(+)</text>
        <dbReference type="Rhea" id="RHEA:11180"/>
        <dbReference type="Rhea" id="RHEA-COMP:9659"/>
        <dbReference type="Rhea" id="RHEA-COMP:9674"/>
        <dbReference type="ChEBI" id="CHEBI:15378"/>
        <dbReference type="ChEBI" id="CHEBI:30616"/>
        <dbReference type="ChEBI" id="CHEBI:33019"/>
        <dbReference type="ChEBI" id="CHEBI:58048"/>
        <dbReference type="ChEBI" id="CHEBI:78442"/>
        <dbReference type="ChEBI" id="CHEBI:78515"/>
        <dbReference type="ChEBI" id="CHEBI:456215"/>
        <dbReference type="EC" id="6.1.1.22"/>
    </reaction>
</comment>
<keyword evidence="5" id="KW-0436">Ligase</keyword>
<dbReference type="InterPro" id="IPR045864">
    <property type="entry name" value="aa-tRNA-synth_II/BPL/LPL"/>
</dbReference>
<comment type="similarity">
    <text evidence="2">Belongs to the class-II aminoacyl-tRNA synthetase family.</text>
</comment>
<comment type="caution">
    <text evidence="14">The sequence shown here is derived from an EMBL/GenBank/DDBJ whole genome shotgun (WGS) entry which is preliminary data.</text>
</comment>
<organism evidence="14 15">
    <name type="scientific">Rotaria sordida</name>
    <dbReference type="NCBI Taxonomy" id="392033"/>
    <lineage>
        <taxon>Eukaryota</taxon>
        <taxon>Metazoa</taxon>
        <taxon>Spiralia</taxon>
        <taxon>Gnathifera</taxon>
        <taxon>Rotifera</taxon>
        <taxon>Eurotatoria</taxon>
        <taxon>Bdelloidea</taxon>
        <taxon>Philodinida</taxon>
        <taxon>Philodinidae</taxon>
        <taxon>Rotaria</taxon>
    </lineage>
</organism>
<evidence type="ECO:0000256" key="6">
    <source>
        <dbReference type="ARBA" id="ARBA00022741"/>
    </source>
</evidence>
<dbReference type="Gene3D" id="3.30.930.10">
    <property type="entry name" value="Bira Bifunctional Protein, Domain 2"/>
    <property type="match status" value="1"/>
</dbReference>
<dbReference type="NCBIfam" id="TIGR00457">
    <property type="entry name" value="asnS"/>
    <property type="match status" value="1"/>
</dbReference>
<dbReference type="InterPro" id="IPR002312">
    <property type="entry name" value="Asp/Asn-tRNA-synth_IIb"/>
</dbReference>
<dbReference type="GO" id="GO:0006421">
    <property type="term" value="P:asparaginyl-tRNA aminoacylation"/>
    <property type="evidence" value="ECO:0007669"/>
    <property type="project" value="InterPro"/>
</dbReference>
<dbReference type="InterPro" id="IPR012340">
    <property type="entry name" value="NA-bd_OB-fold"/>
</dbReference>
<dbReference type="CDD" id="cd00776">
    <property type="entry name" value="AsxRS_core"/>
    <property type="match status" value="1"/>
</dbReference>
<dbReference type="InterPro" id="IPR004364">
    <property type="entry name" value="Aa-tRNA-synt_II"/>
</dbReference>
<dbReference type="Proteomes" id="UP000663864">
    <property type="component" value="Unassembled WGS sequence"/>
</dbReference>
<evidence type="ECO:0000256" key="10">
    <source>
        <dbReference type="ARBA" id="ARBA00029886"/>
    </source>
</evidence>
<keyword evidence="4" id="KW-0963">Cytoplasm</keyword>
<evidence type="ECO:0000256" key="9">
    <source>
        <dbReference type="ARBA" id="ARBA00023146"/>
    </source>
</evidence>
<dbReference type="SUPFAM" id="SSF50249">
    <property type="entry name" value="Nucleic acid-binding proteins"/>
    <property type="match status" value="1"/>
</dbReference>
<dbReference type="InterPro" id="IPR004365">
    <property type="entry name" value="NA-bd_OB_tRNA"/>
</dbReference>
<evidence type="ECO:0000256" key="7">
    <source>
        <dbReference type="ARBA" id="ARBA00022840"/>
    </source>
</evidence>
<protein>
    <recommendedName>
        <fullName evidence="3">asparagine--tRNA ligase</fullName>
        <ecNumber evidence="3">6.1.1.22</ecNumber>
    </recommendedName>
    <alternativeName>
        <fullName evidence="10">Asparaginyl-tRNA synthetase</fullName>
    </alternativeName>
</protein>
<evidence type="ECO:0000256" key="12">
    <source>
        <dbReference type="SAM" id="MobiDB-lite"/>
    </source>
</evidence>
<evidence type="ECO:0000256" key="5">
    <source>
        <dbReference type="ARBA" id="ARBA00022598"/>
    </source>
</evidence>
<keyword evidence="8" id="KW-0648">Protein biosynthesis</keyword>
<sequence length="498" mass="57129">MATTTESTIQELEACAIGETPIYTSEKYENDEQSDGPENEDKLQEAKRIIIKEDTSLPTAKVMKIKKIEDHHDKRVKVFGWAHRIRRQGKNLTFIILRDGTGFLQCVLTGILCQTDDSIILSTEATMFVCGVVQSVPEGKSAPGNQELIIDYFEIIGHSLPGGANSLLNEESHPDVQLDNRHMMIRGENTSKILRLRSIVTQCFRNHYFDRGYYETFPPTLVQTQVEGGSTLFELNFFGEPAFLTQSSQLYLETACPALGDVFCIAQSYRAEKSRTRRHLAEYTHVEAECPFISYDDLLDRIEDLIVDVVDRVLKLREAAHLLKEINPTFKQPKKPFKRMNYSDGIEWLKAHGIKNEETGKFYEFGEDIPELPERKMTDEINEPILFCRFPAAIKSFYMKRDPNDNCLTESVDVLMPGVGEIIGGSMRMTSLKDLSESFRQNGLTLEPYYWYLDQRKYGTFPHGGYGLGLDRFMTWLTNRPHIRDVCFYPRFIGRCQP</sequence>
<comment type="subcellular location">
    <subcellularLocation>
        <location evidence="1">Cytoplasm</location>
    </subcellularLocation>
</comment>
<evidence type="ECO:0000256" key="1">
    <source>
        <dbReference type="ARBA" id="ARBA00004496"/>
    </source>
</evidence>
<evidence type="ECO:0000313" key="14">
    <source>
        <dbReference type="EMBL" id="CAF1181283.1"/>
    </source>
</evidence>
<dbReference type="SUPFAM" id="SSF55681">
    <property type="entry name" value="Class II aaRS and biotin synthetases"/>
    <property type="match status" value="1"/>
</dbReference>
<dbReference type="GO" id="GO:0003676">
    <property type="term" value="F:nucleic acid binding"/>
    <property type="evidence" value="ECO:0007669"/>
    <property type="project" value="InterPro"/>
</dbReference>
<keyword evidence="9" id="KW-0030">Aminoacyl-tRNA synthetase</keyword>
<feature type="region of interest" description="Disordered" evidence="12">
    <location>
        <begin position="20"/>
        <end position="42"/>
    </location>
</feature>
<reference evidence="14" key="1">
    <citation type="submission" date="2021-02" db="EMBL/GenBank/DDBJ databases">
        <authorList>
            <person name="Nowell W R."/>
        </authorList>
    </citation>
    <scope>NUCLEOTIDE SEQUENCE</scope>
</reference>
<evidence type="ECO:0000256" key="2">
    <source>
        <dbReference type="ARBA" id="ARBA00008226"/>
    </source>
</evidence>
<keyword evidence="7" id="KW-0067">ATP-binding</keyword>
<dbReference type="Pfam" id="PF00152">
    <property type="entry name" value="tRNA-synt_2"/>
    <property type="match status" value="1"/>
</dbReference>
<feature type="compositionally biased region" description="Acidic residues" evidence="12">
    <location>
        <begin position="29"/>
        <end position="38"/>
    </location>
</feature>
<evidence type="ECO:0000256" key="4">
    <source>
        <dbReference type="ARBA" id="ARBA00022490"/>
    </source>
</evidence>
<evidence type="ECO:0000259" key="13">
    <source>
        <dbReference type="PROSITE" id="PS50862"/>
    </source>
</evidence>
<evidence type="ECO:0000256" key="3">
    <source>
        <dbReference type="ARBA" id="ARBA00012816"/>
    </source>
</evidence>
<dbReference type="InterPro" id="IPR004522">
    <property type="entry name" value="Asn-tRNA-ligase"/>
</dbReference>
<dbReference type="CDD" id="cd04323">
    <property type="entry name" value="AsnRS_cyto_like_N"/>
    <property type="match status" value="1"/>
</dbReference>
<dbReference type="EC" id="6.1.1.22" evidence="3"/>
<dbReference type="PANTHER" id="PTHR22594:SF16">
    <property type="entry name" value="ASPARAGINE--TRNA LIGASE, CYTOPLASMIC"/>
    <property type="match status" value="1"/>
</dbReference>
<dbReference type="AlphaFoldDB" id="A0A814US87"/>
<dbReference type="GO" id="GO:0005524">
    <property type="term" value="F:ATP binding"/>
    <property type="evidence" value="ECO:0007669"/>
    <property type="project" value="UniProtKB-KW"/>
</dbReference>
<dbReference type="InterPro" id="IPR006195">
    <property type="entry name" value="aa-tRNA-synth_II"/>
</dbReference>
<dbReference type="Gene3D" id="2.40.50.140">
    <property type="entry name" value="Nucleic acid-binding proteins"/>
    <property type="match status" value="1"/>
</dbReference>